<gene>
    <name evidence="1" type="ORF">K7G82_14700</name>
</gene>
<reference evidence="1 2" key="1">
    <citation type="submission" date="2021-08" db="EMBL/GenBank/DDBJ databases">
        <authorList>
            <person name="Tuo L."/>
        </authorList>
    </citation>
    <scope>NUCLEOTIDE SEQUENCE [LARGE SCALE GENOMIC DNA]</scope>
    <source>
        <strain evidence="1 2">JCM 31229</strain>
    </source>
</reference>
<accession>A0ABS7PQM8</accession>
<comment type="caution">
    <text evidence="1">The sequence shown here is derived from an EMBL/GenBank/DDBJ whole genome shotgun (WGS) entry which is preliminary data.</text>
</comment>
<evidence type="ECO:0000313" key="2">
    <source>
        <dbReference type="Proteomes" id="UP000706039"/>
    </source>
</evidence>
<dbReference type="SUPFAM" id="SSF100950">
    <property type="entry name" value="NagB/RpiA/CoA transferase-like"/>
    <property type="match status" value="1"/>
</dbReference>
<protein>
    <submittedName>
        <fullName evidence="1">Ketoacid CoA transferase</fullName>
    </submittedName>
</protein>
<evidence type="ECO:0000313" key="1">
    <source>
        <dbReference type="EMBL" id="MBY8823551.1"/>
    </source>
</evidence>
<dbReference type="PANTHER" id="PTHR43293">
    <property type="entry name" value="ACETATE COA-TRANSFERASE YDIF"/>
    <property type="match status" value="1"/>
</dbReference>
<dbReference type="GO" id="GO:0016740">
    <property type="term" value="F:transferase activity"/>
    <property type="evidence" value="ECO:0007669"/>
    <property type="project" value="UniProtKB-KW"/>
</dbReference>
<dbReference type="EMBL" id="JAINVV010000006">
    <property type="protein sequence ID" value="MBY8823551.1"/>
    <property type="molecule type" value="Genomic_DNA"/>
</dbReference>
<keyword evidence="2" id="KW-1185">Reference proteome</keyword>
<dbReference type="Proteomes" id="UP000706039">
    <property type="component" value="Unassembled WGS sequence"/>
</dbReference>
<proteinExistence type="predicted"/>
<keyword evidence="1" id="KW-0808">Transferase</keyword>
<dbReference type="InterPro" id="IPR037171">
    <property type="entry name" value="NagB/RpiA_transferase-like"/>
</dbReference>
<dbReference type="Gene3D" id="3.40.1080.10">
    <property type="entry name" value="Glutaconate Coenzyme A-transferase"/>
    <property type="match status" value="1"/>
</dbReference>
<dbReference type="RefSeq" id="WP_222990651.1">
    <property type="nucleotide sequence ID" value="NZ_JAINVV010000006.1"/>
</dbReference>
<organism evidence="1 2">
    <name type="scientific">Sphingomonas colocasiae</name>
    <dbReference type="NCBI Taxonomy" id="1848973"/>
    <lineage>
        <taxon>Bacteria</taxon>
        <taxon>Pseudomonadati</taxon>
        <taxon>Pseudomonadota</taxon>
        <taxon>Alphaproteobacteria</taxon>
        <taxon>Sphingomonadales</taxon>
        <taxon>Sphingomonadaceae</taxon>
        <taxon>Sphingomonas</taxon>
    </lineage>
</organism>
<sequence length="264" mass="28585">MTDTTATLAELLIAACAEVWRDDPEWLATGITPIPRLGASLAKLTFNPRLMITDAENMLLEEPAPIGPRETSPIAEGWAPYMRTFDNLWGGRRHALVAPVQIDRFGQTNISVIGDHAAPKAALLGARGFPGNSISHPNSFFIPQHGRRSLVAGEVDFVCSAGYNPARWPDGRKPHRLELRRIVTNLCVMDFGGADHAVRLVSLHPGVSIDEVRDNTGFDVELPQGAVPETALPDAGALAVIRRLDPHDIRATLIKGNPPAVHAM</sequence>
<dbReference type="PANTHER" id="PTHR43293:SF3">
    <property type="entry name" value="CHOLESTEROL RING-CLEAVING HYDROLASE IPDB SUBUNIT"/>
    <property type="match status" value="1"/>
</dbReference>
<name>A0ABS7PQM8_9SPHN</name>